<evidence type="ECO:0000313" key="1">
    <source>
        <dbReference type="EMBL" id="KAI8528576.1"/>
    </source>
</evidence>
<accession>A0ACC0LJY7</accession>
<proteinExistence type="predicted"/>
<reference evidence="1" key="1">
    <citation type="submission" date="2022-02" db="EMBL/GenBank/DDBJ databases">
        <title>Plant Genome Project.</title>
        <authorList>
            <person name="Zhang R.-G."/>
        </authorList>
    </citation>
    <scope>NUCLEOTIDE SEQUENCE</scope>
    <source>
        <strain evidence="1">AT1</strain>
    </source>
</reference>
<dbReference type="EMBL" id="CM046399">
    <property type="protein sequence ID" value="KAI8528576.1"/>
    <property type="molecule type" value="Genomic_DNA"/>
</dbReference>
<keyword evidence="2" id="KW-1185">Reference proteome</keyword>
<comment type="caution">
    <text evidence="1">The sequence shown here is derived from an EMBL/GenBank/DDBJ whole genome shotgun (WGS) entry which is preliminary data.</text>
</comment>
<gene>
    <name evidence="1" type="ORF">RHMOL_Rhmol12G0158800</name>
</gene>
<evidence type="ECO:0000313" key="2">
    <source>
        <dbReference type="Proteomes" id="UP001062846"/>
    </source>
</evidence>
<dbReference type="Proteomes" id="UP001062846">
    <property type="component" value="Chromosome 12"/>
</dbReference>
<organism evidence="1 2">
    <name type="scientific">Rhododendron molle</name>
    <name type="common">Chinese azalea</name>
    <name type="synonym">Azalea mollis</name>
    <dbReference type="NCBI Taxonomy" id="49168"/>
    <lineage>
        <taxon>Eukaryota</taxon>
        <taxon>Viridiplantae</taxon>
        <taxon>Streptophyta</taxon>
        <taxon>Embryophyta</taxon>
        <taxon>Tracheophyta</taxon>
        <taxon>Spermatophyta</taxon>
        <taxon>Magnoliopsida</taxon>
        <taxon>eudicotyledons</taxon>
        <taxon>Gunneridae</taxon>
        <taxon>Pentapetalae</taxon>
        <taxon>asterids</taxon>
        <taxon>Ericales</taxon>
        <taxon>Ericaceae</taxon>
        <taxon>Ericoideae</taxon>
        <taxon>Rhodoreae</taxon>
        <taxon>Rhododendron</taxon>
    </lineage>
</organism>
<protein>
    <submittedName>
        <fullName evidence="1">Uncharacterized protein</fullName>
    </submittedName>
</protein>
<name>A0ACC0LJY7_RHOML</name>
<sequence>MGPASSRVRVSEQSTCLVWWSVTLVALLSVLVMLPLAVGPRPKTEEGVVLVVPPVVVVGVVPVVVPVDGVVPVPVPVDGVVPMVPAVLNYNANTCNGTFFDRNNRYKAYYGALQGVRSYIAGNKSS</sequence>